<dbReference type="PATRIC" id="fig|935700.4.peg.3423"/>
<evidence type="ECO:0000313" key="3">
    <source>
        <dbReference type="Proteomes" id="UP000032232"/>
    </source>
</evidence>
<feature type="chain" id="PRO_5002228382" description="DUF5666 domain-containing protein" evidence="1">
    <location>
        <begin position="27"/>
        <end position="297"/>
    </location>
</feature>
<proteinExistence type="predicted"/>
<reference evidence="2 3" key="1">
    <citation type="submission" date="2015-02" db="EMBL/GenBank/DDBJ databases">
        <title>Genome Sequence of Jannaschia aquimarina DSM28248, a member of the Roseobacter clade.</title>
        <authorList>
            <person name="Voget S."/>
            <person name="Daniel R."/>
        </authorList>
    </citation>
    <scope>NUCLEOTIDE SEQUENCE [LARGE SCALE GENOMIC DNA]</scope>
    <source>
        <strain evidence="2 3">GSW-M26</strain>
    </source>
</reference>
<comment type="caution">
    <text evidence="2">The sequence shown here is derived from an EMBL/GenBank/DDBJ whole genome shotgun (WGS) entry which is preliminary data.</text>
</comment>
<dbReference type="PROSITE" id="PS51257">
    <property type="entry name" value="PROKAR_LIPOPROTEIN"/>
    <property type="match status" value="1"/>
</dbReference>
<dbReference type="STRING" id="935700.jaqu_33170"/>
<name>A0A0D1CJT3_9RHOB</name>
<keyword evidence="3" id="KW-1185">Reference proteome</keyword>
<evidence type="ECO:0000313" key="2">
    <source>
        <dbReference type="EMBL" id="KIT14992.1"/>
    </source>
</evidence>
<dbReference type="InterPro" id="IPR006311">
    <property type="entry name" value="TAT_signal"/>
</dbReference>
<keyword evidence="1" id="KW-0732">Signal</keyword>
<evidence type="ECO:0000256" key="1">
    <source>
        <dbReference type="SAM" id="SignalP"/>
    </source>
</evidence>
<dbReference type="PROSITE" id="PS51318">
    <property type="entry name" value="TAT"/>
    <property type="match status" value="1"/>
</dbReference>
<dbReference type="AlphaFoldDB" id="A0A0D1CJT3"/>
<gene>
    <name evidence="2" type="ORF">jaqu_33170</name>
</gene>
<feature type="signal peptide" evidence="1">
    <location>
        <begin position="1"/>
        <end position="26"/>
    </location>
</feature>
<sequence length="297" mass="30859">MKKPDRRHVLCLAAGAGLSACMPAPALVTREDPFEGGIGGTGIVGVLTDFGSLIVNGLRIEIDDRTPVSGPFGRMDVDALGHGQSLTVVADRRGDRLVAQSVRVEHALVGTVADGRVNGVPVRAEAGISGVLVEGARVAVDGAWTRTGVVASRISAASPGPDLIAGVVDQGGIGGTGLRGRAGPSGSYLAAQGRYTNGALTVERARSGRFAPGTALRQLSVEGYLEPVTEAPDWRLAGLGHSFARDLALAPLSPHRALYFGPYDGRFRAATAFVVPEGFERRRTLLRDGPDGRRVAL</sequence>
<evidence type="ECO:0008006" key="4">
    <source>
        <dbReference type="Google" id="ProtNLM"/>
    </source>
</evidence>
<dbReference type="RefSeq" id="WP_043920074.1">
    <property type="nucleotide sequence ID" value="NZ_FZPF01000001.1"/>
</dbReference>
<dbReference type="EMBL" id="JYFE01000060">
    <property type="protein sequence ID" value="KIT14992.1"/>
    <property type="molecule type" value="Genomic_DNA"/>
</dbReference>
<dbReference type="OrthoDB" id="7816693at2"/>
<protein>
    <recommendedName>
        <fullName evidence="4">DUF5666 domain-containing protein</fullName>
    </recommendedName>
</protein>
<dbReference type="Proteomes" id="UP000032232">
    <property type="component" value="Unassembled WGS sequence"/>
</dbReference>
<accession>A0A0D1CJT3</accession>
<organism evidence="2 3">
    <name type="scientific">Jannaschia aquimarina</name>
    <dbReference type="NCBI Taxonomy" id="935700"/>
    <lineage>
        <taxon>Bacteria</taxon>
        <taxon>Pseudomonadati</taxon>
        <taxon>Pseudomonadota</taxon>
        <taxon>Alphaproteobacteria</taxon>
        <taxon>Rhodobacterales</taxon>
        <taxon>Roseobacteraceae</taxon>
        <taxon>Jannaschia</taxon>
    </lineage>
</organism>